<dbReference type="GeneID" id="34581822"/>
<dbReference type="OrthoDB" id="1724672at2759"/>
<comment type="function">
    <text evidence="1">Catalyzes both the phosphorylation of dihydroxyacetone and of glyceraldehyde.</text>
</comment>
<name>A0A1F5L317_PENAI</name>
<evidence type="ECO:0000256" key="1">
    <source>
        <dbReference type="ARBA" id="ARBA00003264"/>
    </source>
</evidence>
<dbReference type="GO" id="GO:0005829">
    <property type="term" value="C:cytosol"/>
    <property type="evidence" value="ECO:0007669"/>
    <property type="project" value="TreeGrafter"/>
</dbReference>
<evidence type="ECO:0008006" key="17">
    <source>
        <dbReference type="Google" id="ProtNLM"/>
    </source>
</evidence>
<sequence length="582" mass="61918">MSSKHFFNDPTQLLASCLQSVARCNPSVAADVEGKTIYLKKRRNSHVSVIAGGGSGHEPSFVGMVGHGFLSAAVVGSIFASPSADQVYRCLMQRVNRDQGILIIIMNYTGDKLHFGMAVEKARANGVRTELLVVCDDVGVGRSKAGRIGRRGLAGTLLVQKVAGAAAAAGRSASFEEVYKTASLAAENVATVGASLAHVHIPGRVVVPDEMNTSDDVEIGMGIHNEEGFGRVKTSLPDLIETMLVQLLDTTDQERAFIDIQPSDPIVLLINNLGGLSVLELGGITNEVCLQLQGRFNLNVKRVLSGTYMSSLNGMGFSISLLKLCDTGLGPGKSMLDLVDAPVEANGWGPVIQPDTWEAKYEIEEGQPKEIMGDTKTMDIKRAVQILRAGLNRLIAAEPEVTRYDTLVGDGDCGLCLKTGAEAVLQHLNQGQLSDDAALFVTDLAHVVETHMDGTSGAIYSIFLNSLTNSLREDAHHITGKVDVHTWATALQSALQALGNYTPAKPGDRTLVDALQPFVEALAASKDVEQAIIACRKGYESTKGMEAQLGRSVYVGGTDWRTCPDPGAFGLYELLAGICGAL</sequence>
<comment type="catalytic activity">
    <reaction evidence="10">
        <text>dihydroxyacetone + ATP = dihydroxyacetone phosphate + ADP + H(+)</text>
        <dbReference type="Rhea" id="RHEA:15773"/>
        <dbReference type="ChEBI" id="CHEBI:15378"/>
        <dbReference type="ChEBI" id="CHEBI:16016"/>
        <dbReference type="ChEBI" id="CHEBI:30616"/>
        <dbReference type="ChEBI" id="CHEBI:57642"/>
        <dbReference type="ChEBI" id="CHEBI:456216"/>
        <dbReference type="EC" id="2.7.1.29"/>
    </reaction>
</comment>
<dbReference type="GO" id="GO:0004371">
    <property type="term" value="F:glycerone kinase activity"/>
    <property type="evidence" value="ECO:0007669"/>
    <property type="project" value="UniProtKB-EC"/>
</dbReference>
<dbReference type="SUPFAM" id="SSF82549">
    <property type="entry name" value="DAK1/DegV-like"/>
    <property type="match status" value="1"/>
</dbReference>
<evidence type="ECO:0000259" key="13">
    <source>
        <dbReference type="PROSITE" id="PS51480"/>
    </source>
</evidence>
<evidence type="ECO:0000256" key="5">
    <source>
        <dbReference type="ARBA" id="ARBA00022741"/>
    </source>
</evidence>
<keyword evidence="7" id="KW-0319">Glycerol metabolism</keyword>
<dbReference type="EMBL" id="LXJU01000040">
    <property type="protein sequence ID" value="OGE47613.1"/>
    <property type="molecule type" value="Genomic_DNA"/>
</dbReference>
<dbReference type="Gene3D" id="1.25.40.340">
    <property type="match status" value="1"/>
</dbReference>
<dbReference type="PANTHER" id="PTHR28629">
    <property type="entry name" value="TRIOKINASE/FMN CYCLASE"/>
    <property type="match status" value="1"/>
</dbReference>
<dbReference type="FunFam" id="3.40.50.10440:FF:000001">
    <property type="entry name" value="Dihydroxyacetone kinase, DhaK subunit"/>
    <property type="match status" value="1"/>
</dbReference>
<dbReference type="GO" id="GO:0005524">
    <property type="term" value="F:ATP binding"/>
    <property type="evidence" value="ECO:0007669"/>
    <property type="project" value="UniProtKB-KW"/>
</dbReference>
<keyword evidence="5" id="KW-0547">Nucleotide-binding</keyword>
<comment type="pathway">
    <text evidence="2">Polyol metabolism; glycerol fermentation; glycerone phosphate from glycerol (oxidative route): step 2/2.</text>
</comment>
<comment type="caution">
    <text evidence="15">The sequence shown here is derived from an EMBL/GenBank/DDBJ whole genome shotgun (WGS) entry which is preliminary data.</text>
</comment>
<dbReference type="PROSITE" id="PS51480">
    <property type="entry name" value="DHAL"/>
    <property type="match status" value="1"/>
</dbReference>
<dbReference type="Gene3D" id="3.30.1180.20">
    <property type="entry name" value="Dihydroxyacetone kinase, domain 2"/>
    <property type="match status" value="1"/>
</dbReference>
<evidence type="ECO:0000256" key="6">
    <source>
        <dbReference type="ARBA" id="ARBA00022777"/>
    </source>
</evidence>
<dbReference type="SMART" id="SM01120">
    <property type="entry name" value="Dak2"/>
    <property type="match status" value="1"/>
</dbReference>
<dbReference type="SUPFAM" id="SSF101473">
    <property type="entry name" value="DhaL-like"/>
    <property type="match status" value="1"/>
</dbReference>
<evidence type="ECO:0000256" key="11">
    <source>
        <dbReference type="PIRSR" id="PIRSR612734-1"/>
    </source>
</evidence>
<accession>A0A1F5L317</accession>
<organism evidence="15 16">
    <name type="scientific">Penicillium arizonense</name>
    <dbReference type="NCBI Taxonomy" id="1835702"/>
    <lineage>
        <taxon>Eukaryota</taxon>
        <taxon>Fungi</taxon>
        <taxon>Dikarya</taxon>
        <taxon>Ascomycota</taxon>
        <taxon>Pezizomycotina</taxon>
        <taxon>Eurotiomycetes</taxon>
        <taxon>Eurotiomycetidae</taxon>
        <taxon>Eurotiales</taxon>
        <taxon>Aspergillaceae</taxon>
        <taxon>Penicillium</taxon>
    </lineage>
</organism>
<proteinExistence type="inferred from homology"/>
<protein>
    <recommendedName>
        <fullName evidence="17">Dihydroxyacetone kinase</fullName>
    </recommendedName>
</protein>
<gene>
    <name evidence="15" type="ORF">PENARI_c040G10714</name>
</gene>
<dbReference type="UniPathway" id="UPA00617">
    <property type="reaction ID" value="UER00669"/>
</dbReference>
<dbReference type="GO" id="GO:0050354">
    <property type="term" value="F:triokinase activity"/>
    <property type="evidence" value="ECO:0007669"/>
    <property type="project" value="UniProtKB-EC"/>
</dbReference>
<feature type="binding site" evidence="12">
    <location>
        <position position="111"/>
    </location>
    <ligand>
        <name>substrate</name>
    </ligand>
</feature>
<feature type="active site" description="Tele-hemiaminal-histidine intermediate" evidence="11">
    <location>
        <position position="224"/>
    </location>
</feature>
<evidence type="ECO:0000259" key="14">
    <source>
        <dbReference type="PROSITE" id="PS51481"/>
    </source>
</evidence>
<evidence type="ECO:0000256" key="9">
    <source>
        <dbReference type="ARBA" id="ARBA00047974"/>
    </source>
</evidence>
<keyword evidence="8" id="KW-0067">ATP-binding</keyword>
<dbReference type="RefSeq" id="XP_022483071.1">
    <property type="nucleotide sequence ID" value="XM_022637088.1"/>
</dbReference>
<evidence type="ECO:0000256" key="8">
    <source>
        <dbReference type="ARBA" id="ARBA00022840"/>
    </source>
</evidence>
<dbReference type="STRING" id="1835702.A0A1F5L317"/>
<dbReference type="FunFam" id="3.30.1180.20:FF:000001">
    <property type="entry name" value="Dihydroxyacetone kinase 1"/>
    <property type="match status" value="1"/>
</dbReference>
<keyword evidence="4" id="KW-0808">Transferase</keyword>
<evidence type="ECO:0000256" key="2">
    <source>
        <dbReference type="ARBA" id="ARBA00004778"/>
    </source>
</evidence>
<evidence type="ECO:0000256" key="10">
    <source>
        <dbReference type="ARBA" id="ARBA00048898"/>
    </source>
</evidence>
<dbReference type="InterPro" id="IPR012734">
    <property type="entry name" value="DhaK_ATP"/>
</dbReference>
<dbReference type="PROSITE" id="PS51481">
    <property type="entry name" value="DHAK"/>
    <property type="match status" value="1"/>
</dbReference>
<evidence type="ECO:0000313" key="15">
    <source>
        <dbReference type="EMBL" id="OGE47613.1"/>
    </source>
</evidence>
<reference evidence="15 16" key="1">
    <citation type="journal article" date="2016" name="Sci. Rep.">
        <title>Penicillium arizonense, a new, genome sequenced fungal species, reveals a high chemical diversity in secreted metabolites.</title>
        <authorList>
            <person name="Grijseels S."/>
            <person name="Nielsen J.C."/>
            <person name="Randelovic M."/>
            <person name="Nielsen J."/>
            <person name="Nielsen K.F."/>
            <person name="Workman M."/>
            <person name="Frisvad J.C."/>
        </authorList>
    </citation>
    <scope>NUCLEOTIDE SEQUENCE [LARGE SCALE GENOMIC DNA]</scope>
    <source>
        <strain evidence="15 16">CBS 141311</strain>
    </source>
</reference>
<dbReference type="Proteomes" id="UP000177622">
    <property type="component" value="Unassembled WGS sequence"/>
</dbReference>
<evidence type="ECO:0000256" key="4">
    <source>
        <dbReference type="ARBA" id="ARBA00022679"/>
    </source>
</evidence>
<feature type="domain" description="DhaK" evidence="14">
    <location>
        <begin position="9"/>
        <end position="348"/>
    </location>
</feature>
<dbReference type="Pfam" id="PF02733">
    <property type="entry name" value="Dak1"/>
    <property type="match status" value="1"/>
</dbReference>
<dbReference type="Gene3D" id="3.40.50.10440">
    <property type="entry name" value="Dihydroxyacetone kinase, domain 1"/>
    <property type="match status" value="1"/>
</dbReference>
<evidence type="ECO:0000313" key="16">
    <source>
        <dbReference type="Proteomes" id="UP000177622"/>
    </source>
</evidence>
<dbReference type="PANTHER" id="PTHR28629:SF14">
    <property type="entry name" value="DIHYDROXYACETONE KINASE 1"/>
    <property type="match status" value="1"/>
</dbReference>
<dbReference type="InterPro" id="IPR004006">
    <property type="entry name" value="DhaK_dom"/>
</dbReference>
<evidence type="ECO:0000256" key="12">
    <source>
        <dbReference type="PIRSR" id="PIRSR612734-2"/>
    </source>
</evidence>
<dbReference type="GO" id="GO:0019588">
    <property type="term" value="P:anaerobic glycerol catabolic process"/>
    <property type="evidence" value="ECO:0007669"/>
    <property type="project" value="UniProtKB-UniPathway"/>
</dbReference>
<evidence type="ECO:0000256" key="7">
    <source>
        <dbReference type="ARBA" id="ARBA00022798"/>
    </source>
</evidence>
<feature type="domain" description="DhaL" evidence="13">
    <location>
        <begin position="381"/>
        <end position="580"/>
    </location>
</feature>
<keyword evidence="6" id="KW-0418">Kinase</keyword>
<dbReference type="Pfam" id="PF02734">
    <property type="entry name" value="Dak2"/>
    <property type="match status" value="1"/>
</dbReference>
<keyword evidence="16" id="KW-1185">Reference proteome</keyword>
<dbReference type="InterPro" id="IPR050861">
    <property type="entry name" value="Dihydroxyacetone_Kinase"/>
</dbReference>
<dbReference type="FunFam" id="1.25.40.340:FF:000001">
    <property type="entry name" value="Dihydroxyacetone kinase 1"/>
    <property type="match status" value="1"/>
</dbReference>
<evidence type="ECO:0000256" key="3">
    <source>
        <dbReference type="ARBA" id="ARBA00008757"/>
    </source>
</evidence>
<dbReference type="InterPro" id="IPR036117">
    <property type="entry name" value="DhaL_dom_sf"/>
</dbReference>
<comment type="catalytic activity">
    <reaction evidence="9">
        <text>D-glyceraldehyde + ATP = D-glyceraldehyde 3-phosphate + ADP + H(+)</text>
        <dbReference type="Rhea" id="RHEA:13941"/>
        <dbReference type="ChEBI" id="CHEBI:15378"/>
        <dbReference type="ChEBI" id="CHEBI:17378"/>
        <dbReference type="ChEBI" id="CHEBI:30616"/>
        <dbReference type="ChEBI" id="CHEBI:59776"/>
        <dbReference type="ChEBI" id="CHEBI:456216"/>
        <dbReference type="EC" id="2.7.1.28"/>
    </reaction>
</comment>
<feature type="binding site" evidence="12">
    <location>
        <begin position="54"/>
        <end position="57"/>
    </location>
    <ligand>
        <name>substrate</name>
    </ligand>
</feature>
<dbReference type="InterPro" id="IPR004007">
    <property type="entry name" value="DhaL_dom"/>
</dbReference>
<comment type="similarity">
    <text evidence="3">Belongs to the dihydroxyacetone kinase (DAK) family.</text>
</comment>
<dbReference type="NCBIfam" id="TIGR02361">
    <property type="entry name" value="dak_ATP"/>
    <property type="match status" value="1"/>
</dbReference>
<dbReference type="AlphaFoldDB" id="A0A1F5L317"/>